<name>A0A2S8PZH8_9GAMM</name>
<evidence type="ECO:0000313" key="1">
    <source>
        <dbReference type="EMBL" id="PQQ24675.1"/>
    </source>
</evidence>
<dbReference type="EMBL" id="PUWT01000039">
    <property type="protein sequence ID" value="PQQ24675.1"/>
    <property type="molecule type" value="Genomic_DNA"/>
</dbReference>
<dbReference type="AlphaFoldDB" id="A0A2S8PZH8"/>
<organism evidence="1 2">
    <name type="scientific">Photorhabdus hindustanensis</name>
    <dbReference type="NCBI Taxonomy" id="2918802"/>
    <lineage>
        <taxon>Bacteria</taxon>
        <taxon>Pseudomonadati</taxon>
        <taxon>Pseudomonadota</taxon>
        <taxon>Gammaproteobacteria</taxon>
        <taxon>Enterobacterales</taxon>
        <taxon>Morganellaceae</taxon>
        <taxon>Photorhabdus</taxon>
    </lineage>
</organism>
<protein>
    <submittedName>
        <fullName evidence="1">Uncharacterized protein</fullName>
    </submittedName>
</protein>
<sequence length="111" mass="12551">MMTLSLVSFKIAILLAFNQWLDQNTEDATVNLEGHNVTVTFQLDGDKFNCGVPGFNLPYIHENDLRNWVGDNIYIGNNIGYLSPLRDDSVNVWLKGGVAVMFNFHVNLYVN</sequence>
<reference evidence="1 2" key="1">
    <citation type="submission" date="2018-02" db="EMBL/GenBank/DDBJ databases">
        <title>Five New Genomes of Indian Photorhabdus Isolates TSA.</title>
        <authorList>
            <person name="Dubay B."/>
            <person name="Somvanshi V.S."/>
        </authorList>
    </citation>
    <scope>NUCLEOTIDE SEQUENCE [LARGE SCALE GENOMIC DNA]</scope>
    <source>
        <strain evidence="1 2">H1</strain>
    </source>
</reference>
<proteinExistence type="predicted"/>
<dbReference type="Proteomes" id="UP000239550">
    <property type="component" value="Unassembled WGS sequence"/>
</dbReference>
<gene>
    <name evidence="1" type="ORF">C6H66_14960</name>
</gene>
<dbReference type="RefSeq" id="WP_105395993.1">
    <property type="nucleotide sequence ID" value="NZ_CAWNTA010000096.1"/>
</dbReference>
<accession>A0A2S8PZH8</accession>
<comment type="caution">
    <text evidence="1">The sequence shown here is derived from an EMBL/GenBank/DDBJ whole genome shotgun (WGS) entry which is preliminary data.</text>
</comment>
<keyword evidence="2" id="KW-1185">Reference proteome</keyword>
<evidence type="ECO:0000313" key="2">
    <source>
        <dbReference type="Proteomes" id="UP000239550"/>
    </source>
</evidence>